<dbReference type="NCBIfam" id="NF041043">
    <property type="entry name" value="BPSS1780_fam"/>
    <property type="match status" value="1"/>
</dbReference>
<feature type="transmembrane region" description="Helical" evidence="1">
    <location>
        <begin position="146"/>
        <end position="169"/>
    </location>
</feature>
<evidence type="ECO:0000313" key="3">
    <source>
        <dbReference type="EMBL" id="ANN71575.1"/>
    </source>
</evidence>
<dbReference type="Proteomes" id="UP000092213">
    <property type="component" value="Chromosome"/>
</dbReference>
<protein>
    <recommendedName>
        <fullName evidence="6">Transmembrane protein</fullName>
    </recommendedName>
</protein>
<evidence type="ECO:0000313" key="5">
    <source>
        <dbReference type="Proteomes" id="UP000092213"/>
    </source>
</evidence>
<sequence>MQAASLPATAGWQWARDGFRLFMRQPLALFTWSLVISLLLLFAMFTMPIGPLFCTALMPCVTLMTLSACKHIEADRTMLPSMWLKPLQKPGVLKKLLMLGGLYAGLCMLAGLLAFVPFYDELAEGIRAASVTNDLVPFFEALHTSLLVFGALYLIIGALFWHAPVLVAWHNVKLPQALFFSGVACWRNKWAFLVYGLTWAAVFLGIDFCASMLISLDVSQTLVNTVQVPISIAAFGVLYSSFYPAYTSVFEIDNAGFQLDDGHGTQA</sequence>
<gene>
    <name evidence="2" type="ORF">BAU06_09480</name>
    <name evidence="3" type="ORF">BAU08_09705</name>
</gene>
<organism evidence="3 5">
    <name type="scientific">Bordetella bronchialis</name>
    <dbReference type="NCBI Taxonomy" id="463025"/>
    <lineage>
        <taxon>Bacteria</taxon>
        <taxon>Pseudomonadati</taxon>
        <taxon>Pseudomonadota</taxon>
        <taxon>Betaproteobacteria</taxon>
        <taxon>Burkholderiales</taxon>
        <taxon>Alcaligenaceae</taxon>
        <taxon>Bordetella</taxon>
    </lineage>
</organism>
<reference evidence="4 5" key="1">
    <citation type="submission" date="2016-06" db="EMBL/GenBank/DDBJ databases">
        <title>Complete genome sequences of Bordetella bronchialis and Bordetella flabilis.</title>
        <authorList>
            <person name="LiPuma J.J."/>
            <person name="Spilker T."/>
        </authorList>
    </citation>
    <scope>NUCLEOTIDE SEQUENCE [LARGE SCALE GENOMIC DNA]</scope>
    <source>
        <strain evidence="3 5">AU17976</strain>
        <strain evidence="2 4">AU3182</strain>
    </source>
</reference>
<dbReference type="EMBL" id="CP016171">
    <property type="protein sequence ID" value="ANN71575.1"/>
    <property type="molecule type" value="Genomic_DNA"/>
</dbReference>
<dbReference type="InterPro" id="IPR047798">
    <property type="entry name" value="BPSS1780-like"/>
</dbReference>
<feature type="transmembrane region" description="Helical" evidence="1">
    <location>
        <begin position="96"/>
        <end position="119"/>
    </location>
</feature>
<name>A0A193FFU0_9BORD</name>
<feature type="transmembrane region" description="Helical" evidence="1">
    <location>
        <begin position="226"/>
        <end position="246"/>
    </location>
</feature>
<feature type="transmembrane region" description="Helical" evidence="1">
    <location>
        <begin position="49"/>
        <end position="69"/>
    </location>
</feature>
<evidence type="ECO:0000313" key="2">
    <source>
        <dbReference type="EMBL" id="ANN66495.1"/>
    </source>
</evidence>
<dbReference type="STRING" id="463025.BAU08_09705"/>
<evidence type="ECO:0008006" key="6">
    <source>
        <dbReference type="Google" id="ProtNLM"/>
    </source>
</evidence>
<keyword evidence="1" id="KW-1133">Transmembrane helix</keyword>
<feature type="transmembrane region" description="Helical" evidence="1">
    <location>
        <begin position="190"/>
        <end position="214"/>
    </location>
</feature>
<evidence type="ECO:0000256" key="1">
    <source>
        <dbReference type="SAM" id="Phobius"/>
    </source>
</evidence>
<dbReference type="KEGG" id="bbro:BAU06_09480"/>
<dbReference type="Proteomes" id="UP000091897">
    <property type="component" value="Chromosome"/>
</dbReference>
<evidence type="ECO:0000313" key="4">
    <source>
        <dbReference type="Proteomes" id="UP000091897"/>
    </source>
</evidence>
<dbReference type="RefSeq" id="WP_066347671.1">
    <property type="nucleotide sequence ID" value="NZ_CBCSFJ010000005.1"/>
</dbReference>
<keyword evidence="1" id="KW-0812">Transmembrane</keyword>
<keyword evidence="4" id="KW-1185">Reference proteome</keyword>
<feature type="transmembrane region" description="Helical" evidence="1">
    <location>
        <begin position="26"/>
        <end position="43"/>
    </location>
</feature>
<dbReference type="EMBL" id="CP016170">
    <property type="protein sequence ID" value="ANN66495.1"/>
    <property type="molecule type" value="Genomic_DNA"/>
</dbReference>
<keyword evidence="1" id="KW-0472">Membrane</keyword>
<accession>A0A193FFU0</accession>
<proteinExistence type="predicted"/>
<dbReference type="AlphaFoldDB" id="A0A193FFU0"/>